<dbReference type="InterPro" id="IPR000836">
    <property type="entry name" value="PRTase_dom"/>
</dbReference>
<dbReference type="GO" id="GO:0016757">
    <property type="term" value="F:glycosyltransferase activity"/>
    <property type="evidence" value="ECO:0007669"/>
    <property type="project" value="UniProtKB-KW"/>
</dbReference>
<dbReference type="InterPro" id="IPR029057">
    <property type="entry name" value="PRTase-like"/>
</dbReference>
<dbReference type="EMBL" id="JAODOR010000011">
    <property type="protein sequence ID" value="MCT9002824.1"/>
    <property type="molecule type" value="Genomic_DNA"/>
</dbReference>
<comment type="similarity">
    <text evidence="1">Belongs to the ComF/GntX family.</text>
</comment>
<reference evidence="3 4" key="1">
    <citation type="journal article" date="2024" name="Int. J. Syst. Evol. Microbiol.">
        <title>Microbacterium memoriense sp. nov., a member of the Actinomycetota from marine beach sediment of the north coast of Portugal.</title>
        <authorList>
            <person name="Santos J.D.N.D."/>
            <person name="Klimek D."/>
            <person name="Calusinska M."/>
            <person name="Lobo-da-Cunha A."/>
            <person name="Catita J."/>
            <person name="Goncalves H."/>
            <person name="Gonzalez I."/>
            <person name="Lage O.M."/>
        </authorList>
    </citation>
    <scope>NUCLEOTIDE SEQUENCE [LARGE SCALE GENOMIC DNA]</scope>
    <source>
        <strain evidence="3 4">PMIC_1C1B</strain>
    </source>
</reference>
<dbReference type="RefSeq" id="WP_261607351.1">
    <property type="nucleotide sequence ID" value="NZ_JAODOR010000011.1"/>
</dbReference>
<comment type="caution">
    <text evidence="3">The sequence shown here is derived from an EMBL/GenBank/DDBJ whole genome shotgun (WGS) entry which is preliminary data.</text>
</comment>
<evidence type="ECO:0000313" key="4">
    <source>
        <dbReference type="Proteomes" id="UP001300496"/>
    </source>
</evidence>
<organism evidence="3 4">
    <name type="scientific">Microbacterium memoriense</name>
    <dbReference type="NCBI Taxonomy" id="2978350"/>
    <lineage>
        <taxon>Bacteria</taxon>
        <taxon>Bacillati</taxon>
        <taxon>Actinomycetota</taxon>
        <taxon>Actinomycetes</taxon>
        <taxon>Micrococcales</taxon>
        <taxon>Microbacteriaceae</taxon>
        <taxon>Microbacterium</taxon>
    </lineage>
</organism>
<dbReference type="Gene3D" id="3.40.50.2020">
    <property type="match status" value="1"/>
</dbReference>
<name>A0ABT2PE14_9MICO</name>
<sequence length="222" mass="23478">MPLLPRVHQAVDDALAEGLSLVFPTWCAGCDQPDVALCEACRRELAFHRLTRRLDRMPVISAVRFDGVAARAIRAFKEEGRTSLARTLGPLLATAAVEVGEAVVVPVPSSPAAMRRRGYPIAELLARRGGLRPVRLLASVGTPADQRGLGRGDRERNVAGTLHARGVAGLRVVVVDDVVTTGATLREAARALEASGAVVLGAATVATTLRTAPMGDRRGLDR</sequence>
<evidence type="ECO:0000259" key="2">
    <source>
        <dbReference type="Pfam" id="PF00156"/>
    </source>
</evidence>
<keyword evidence="3" id="KW-0808">Transferase</keyword>
<evidence type="ECO:0000256" key="1">
    <source>
        <dbReference type="ARBA" id="ARBA00008007"/>
    </source>
</evidence>
<evidence type="ECO:0000313" key="3">
    <source>
        <dbReference type="EMBL" id="MCT9002824.1"/>
    </source>
</evidence>
<accession>A0ABT2PE14</accession>
<protein>
    <submittedName>
        <fullName evidence="3">Phosphoribosyltransferase family protein</fullName>
    </submittedName>
</protein>
<dbReference type="PANTHER" id="PTHR47505">
    <property type="entry name" value="DNA UTILIZATION PROTEIN YHGH"/>
    <property type="match status" value="1"/>
</dbReference>
<dbReference type="Proteomes" id="UP001300496">
    <property type="component" value="Unassembled WGS sequence"/>
</dbReference>
<feature type="domain" description="Phosphoribosyltransferase" evidence="2">
    <location>
        <begin position="162"/>
        <end position="208"/>
    </location>
</feature>
<dbReference type="SUPFAM" id="SSF53271">
    <property type="entry name" value="PRTase-like"/>
    <property type="match status" value="1"/>
</dbReference>
<proteinExistence type="inferred from homology"/>
<gene>
    <name evidence="3" type="ORF">N4R40_10650</name>
</gene>
<keyword evidence="4" id="KW-1185">Reference proteome</keyword>
<dbReference type="PANTHER" id="PTHR47505:SF1">
    <property type="entry name" value="DNA UTILIZATION PROTEIN YHGH"/>
    <property type="match status" value="1"/>
</dbReference>
<dbReference type="Pfam" id="PF00156">
    <property type="entry name" value="Pribosyltran"/>
    <property type="match status" value="1"/>
</dbReference>
<keyword evidence="3" id="KW-0328">Glycosyltransferase</keyword>
<dbReference type="InterPro" id="IPR051910">
    <property type="entry name" value="ComF/GntX_DNA_util-trans"/>
</dbReference>